<dbReference type="Proteomes" id="UP000193811">
    <property type="component" value="Unassembled WGS sequence"/>
</dbReference>
<sequence length="75" mass="8385">MFKTIGQVLDHEMKFSEFLGVLILIGIPYFLVGVAWTLTHTAHLDNVHNNVDKVVSFLGSIVCWPVLLISNVTMT</sequence>
<name>A0A0U1DHN2_9MYCO</name>
<dbReference type="Proteomes" id="UP000182227">
    <property type="component" value="Unassembled WGS sequence"/>
</dbReference>
<reference evidence="3 5" key="2">
    <citation type="submission" date="2016-01" db="EMBL/GenBank/DDBJ databases">
        <title>The new phylogeny of the genus Mycobacterium.</title>
        <authorList>
            <person name="Tarcisio F."/>
            <person name="Conor M."/>
            <person name="Antonella G."/>
            <person name="Elisabetta G."/>
            <person name="Giulia F.S."/>
            <person name="Sara T."/>
            <person name="Anna F."/>
            <person name="Clotilde B."/>
            <person name="Roberto B."/>
            <person name="Veronica D.S."/>
            <person name="Fabio R."/>
            <person name="Monica P."/>
            <person name="Olivier J."/>
            <person name="Enrico T."/>
            <person name="Nicola S."/>
        </authorList>
    </citation>
    <scope>NUCLEOTIDE SEQUENCE [LARGE SCALE GENOMIC DNA]</scope>
    <source>
        <strain evidence="3 5">CCUG 50187</strain>
    </source>
</reference>
<keyword evidence="1" id="KW-1133">Transmembrane helix</keyword>
<organism evidence="2 4">
    <name type="scientific">Mycolicibacterium conceptionense</name>
    <dbReference type="NCBI Taxonomy" id="451644"/>
    <lineage>
        <taxon>Bacteria</taxon>
        <taxon>Bacillati</taxon>
        <taxon>Actinomycetota</taxon>
        <taxon>Actinomycetes</taxon>
        <taxon>Mycobacteriales</taxon>
        <taxon>Mycobacteriaceae</taxon>
        <taxon>Mycolicibacterium</taxon>
    </lineage>
</organism>
<reference evidence="2 4" key="1">
    <citation type="submission" date="2015-03" db="EMBL/GenBank/DDBJ databases">
        <authorList>
            <person name="Murphy D."/>
        </authorList>
    </citation>
    <scope>NUCLEOTIDE SEQUENCE [LARGE SCALE GENOMIC DNA]</scope>
    <source>
        <strain evidence="2 4">D16</strain>
    </source>
</reference>
<evidence type="ECO:0000256" key="1">
    <source>
        <dbReference type="SAM" id="Phobius"/>
    </source>
</evidence>
<dbReference type="EMBL" id="CTEF01000002">
    <property type="protein sequence ID" value="CQD16462.1"/>
    <property type="molecule type" value="Genomic_DNA"/>
</dbReference>
<dbReference type="RefSeq" id="WP_085141416.1">
    <property type="nucleotide sequence ID" value="NZ_JACKVA010000009.1"/>
</dbReference>
<proteinExistence type="predicted"/>
<feature type="transmembrane region" description="Helical" evidence="1">
    <location>
        <begin position="54"/>
        <end position="74"/>
    </location>
</feature>
<evidence type="ECO:0000313" key="4">
    <source>
        <dbReference type="Proteomes" id="UP000182227"/>
    </source>
</evidence>
<dbReference type="AlphaFoldDB" id="A0A0U1DHN2"/>
<feature type="transmembrane region" description="Helical" evidence="1">
    <location>
        <begin position="21"/>
        <end position="42"/>
    </location>
</feature>
<evidence type="ECO:0000313" key="2">
    <source>
        <dbReference type="EMBL" id="CQD16462.1"/>
    </source>
</evidence>
<keyword evidence="5" id="KW-1185">Reference proteome</keyword>
<dbReference type="GeneID" id="44297851"/>
<evidence type="ECO:0000313" key="3">
    <source>
        <dbReference type="EMBL" id="ORV24623.1"/>
    </source>
</evidence>
<evidence type="ECO:0000313" key="5">
    <source>
        <dbReference type="Proteomes" id="UP000193811"/>
    </source>
</evidence>
<keyword evidence="1" id="KW-0812">Transmembrane</keyword>
<gene>
    <name evidence="3" type="ORF">AWB98_20455</name>
    <name evidence="2" type="ORF">BN970_03502</name>
</gene>
<dbReference type="EMBL" id="LQOP01000020">
    <property type="protein sequence ID" value="ORV24623.1"/>
    <property type="molecule type" value="Genomic_DNA"/>
</dbReference>
<protein>
    <submittedName>
        <fullName evidence="2">Uncharacterized protein</fullName>
    </submittedName>
</protein>
<keyword evidence="1" id="KW-0472">Membrane</keyword>
<accession>A0A0U1DHN2</accession>